<accession>A0AAV9JL69</accession>
<dbReference type="AlphaFoldDB" id="A0AAV9JL69"/>
<sequence>MLQMEMIAACPVTLGLKLTTSTQRQWDKLEHIHDTLQPFYDVTVLAEVNDGILSDHVQKLG</sequence>
<evidence type="ECO:0000313" key="2">
    <source>
        <dbReference type="Proteomes" id="UP001324427"/>
    </source>
</evidence>
<dbReference type="EMBL" id="JAVFHQ010000020">
    <property type="protein sequence ID" value="KAK4545247.1"/>
    <property type="molecule type" value="Genomic_DNA"/>
</dbReference>
<dbReference type="Proteomes" id="UP001324427">
    <property type="component" value="Unassembled WGS sequence"/>
</dbReference>
<reference evidence="1 2" key="1">
    <citation type="submission" date="2021-11" db="EMBL/GenBank/DDBJ databases">
        <title>Black yeast isolated from Biological Soil Crust.</title>
        <authorList>
            <person name="Kurbessoian T."/>
        </authorList>
    </citation>
    <scope>NUCLEOTIDE SEQUENCE [LARGE SCALE GENOMIC DNA]</scope>
    <source>
        <strain evidence="1 2">CCFEE 5522</strain>
    </source>
</reference>
<evidence type="ECO:0000313" key="1">
    <source>
        <dbReference type="EMBL" id="KAK4545247.1"/>
    </source>
</evidence>
<name>A0AAV9JL69_9PEZI</name>
<keyword evidence="2" id="KW-1185">Reference proteome</keyword>
<organism evidence="1 2">
    <name type="scientific">Oleoguttula mirabilis</name>
    <dbReference type="NCBI Taxonomy" id="1507867"/>
    <lineage>
        <taxon>Eukaryota</taxon>
        <taxon>Fungi</taxon>
        <taxon>Dikarya</taxon>
        <taxon>Ascomycota</taxon>
        <taxon>Pezizomycotina</taxon>
        <taxon>Dothideomycetes</taxon>
        <taxon>Dothideomycetidae</taxon>
        <taxon>Mycosphaerellales</taxon>
        <taxon>Teratosphaeriaceae</taxon>
        <taxon>Oleoguttula</taxon>
    </lineage>
</organism>
<proteinExistence type="predicted"/>
<protein>
    <submittedName>
        <fullName evidence="1">Uncharacterized protein</fullName>
    </submittedName>
</protein>
<comment type="caution">
    <text evidence="1">The sequence shown here is derived from an EMBL/GenBank/DDBJ whole genome shotgun (WGS) entry which is preliminary data.</text>
</comment>
<gene>
    <name evidence="1" type="ORF">LTR36_003427</name>
</gene>